<organism evidence="1">
    <name type="scientific">Timema poppense</name>
    <name type="common">Walking stick</name>
    <dbReference type="NCBI Taxonomy" id="170557"/>
    <lineage>
        <taxon>Eukaryota</taxon>
        <taxon>Metazoa</taxon>
        <taxon>Ecdysozoa</taxon>
        <taxon>Arthropoda</taxon>
        <taxon>Hexapoda</taxon>
        <taxon>Insecta</taxon>
        <taxon>Pterygota</taxon>
        <taxon>Neoptera</taxon>
        <taxon>Polyneoptera</taxon>
        <taxon>Phasmatodea</taxon>
        <taxon>Timematodea</taxon>
        <taxon>Timematoidea</taxon>
        <taxon>Timematidae</taxon>
        <taxon>Timema</taxon>
    </lineage>
</organism>
<dbReference type="EMBL" id="OD000291">
    <property type="protein sequence ID" value="CAD7396824.1"/>
    <property type="molecule type" value="Genomic_DNA"/>
</dbReference>
<gene>
    <name evidence="1" type="ORF">TPSB3V08_LOCUS851</name>
</gene>
<accession>A0A7R9GVY9</accession>
<protein>
    <submittedName>
        <fullName evidence="1">Uncharacterized protein</fullName>
    </submittedName>
</protein>
<proteinExistence type="predicted"/>
<name>A0A7R9GVY9_TIMPO</name>
<evidence type="ECO:0000313" key="1">
    <source>
        <dbReference type="EMBL" id="CAD7396824.1"/>
    </source>
</evidence>
<reference evidence="1" key="1">
    <citation type="submission" date="2020-11" db="EMBL/GenBank/DDBJ databases">
        <authorList>
            <person name="Tran Van P."/>
        </authorList>
    </citation>
    <scope>NUCLEOTIDE SEQUENCE</scope>
</reference>
<sequence length="117" mass="12626">MKLRHAAEITTSFSQTSKNESQILFAVRVLTGKCVASDASLPPNIKPQTLNQMSDGLAVRAKPPLSIMKPHGQATVHLFDRRRKHLMSGEGFLIPPPGGNTGLVDLAPGLLENIAQF</sequence>
<dbReference type="AlphaFoldDB" id="A0A7R9GVY9"/>